<dbReference type="EMBL" id="JACGZW010000001">
    <property type="protein sequence ID" value="MBB1151590.1"/>
    <property type="molecule type" value="Genomic_DNA"/>
</dbReference>
<accession>A0A7W3Z7W8</accession>
<gene>
    <name evidence="1" type="ORF">H4281_00435</name>
</gene>
<reference evidence="1 2" key="1">
    <citation type="submission" date="2020-08" db="EMBL/GenBank/DDBJ databases">
        <title>Amycolatopsis sp. nov. DR6-1 isolated from Dendrobium heterocarpum.</title>
        <authorList>
            <person name="Tedsree N."/>
            <person name="Kuncharoen N."/>
            <person name="Likhitwitayawuid K."/>
            <person name="Tanasupawat S."/>
        </authorList>
    </citation>
    <scope>NUCLEOTIDE SEQUENCE [LARGE SCALE GENOMIC DNA]</scope>
    <source>
        <strain evidence="1 2">DR6-1</strain>
    </source>
</reference>
<dbReference type="Proteomes" id="UP000526734">
    <property type="component" value="Unassembled WGS sequence"/>
</dbReference>
<evidence type="ECO:0000313" key="1">
    <source>
        <dbReference type="EMBL" id="MBB1151590.1"/>
    </source>
</evidence>
<organism evidence="1 2">
    <name type="scientific">Amycolatopsis dendrobii</name>
    <dbReference type="NCBI Taxonomy" id="2760662"/>
    <lineage>
        <taxon>Bacteria</taxon>
        <taxon>Bacillati</taxon>
        <taxon>Actinomycetota</taxon>
        <taxon>Actinomycetes</taxon>
        <taxon>Pseudonocardiales</taxon>
        <taxon>Pseudonocardiaceae</taxon>
        <taxon>Amycolatopsis</taxon>
    </lineage>
</organism>
<name>A0A7W3Z7W8_9PSEU</name>
<dbReference type="RefSeq" id="WP_182888842.1">
    <property type="nucleotide sequence ID" value="NZ_JACGZW010000001.1"/>
</dbReference>
<comment type="caution">
    <text evidence="1">The sequence shown here is derived from an EMBL/GenBank/DDBJ whole genome shotgun (WGS) entry which is preliminary data.</text>
</comment>
<protein>
    <submittedName>
        <fullName evidence="1">Uncharacterized protein</fullName>
    </submittedName>
</protein>
<keyword evidence="2" id="KW-1185">Reference proteome</keyword>
<dbReference type="AlphaFoldDB" id="A0A7W3Z7W8"/>
<proteinExistence type="predicted"/>
<sequence length="58" mass="6418">MADDDVSDRAARLGRARTGTLNALREDPADLREEMRQGFASVNASLCRIIELLARDSQ</sequence>
<evidence type="ECO:0000313" key="2">
    <source>
        <dbReference type="Proteomes" id="UP000526734"/>
    </source>
</evidence>